<dbReference type="FunFam" id="1.25.40.10:FF:000073">
    <property type="entry name" value="Pentatricopeptide repeat-containing protein chloroplastic"/>
    <property type="match status" value="1"/>
</dbReference>
<dbReference type="InterPro" id="IPR046848">
    <property type="entry name" value="E_motif"/>
</dbReference>
<dbReference type="OrthoDB" id="1853681at2759"/>
<dbReference type="PANTHER" id="PTHR47926:SF418">
    <property type="entry name" value="(WILD MALAYSIAN BANANA) HYPOTHETICAL PROTEIN"/>
    <property type="match status" value="1"/>
</dbReference>
<organism evidence="3 4">
    <name type="scientific">Morus notabilis</name>
    <dbReference type="NCBI Taxonomy" id="981085"/>
    <lineage>
        <taxon>Eukaryota</taxon>
        <taxon>Viridiplantae</taxon>
        <taxon>Streptophyta</taxon>
        <taxon>Embryophyta</taxon>
        <taxon>Tracheophyta</taxon>
        <taxon>Spermatophyta</taxon>
        <taxon>Magnoliopsida</taxon>
        <taxon>eudicotyledons</taxon>
        <taxon>Gunneridae</taxon>
        <taxon>Pentapetalae</taxon>
        <taxon>rosids</taxon>
        <taxon>fabids</taxon>
        <taxon>Rosales</taxon>
        <taxon>Moraceae</taxon>
        <taxon>Moreae</taxon>
        <taxon>Morus</taxon>
    </lineage>
</organism>
<dbReference type="Pfam" id="PF20431">
    <property type="entry name" value="E_motif"/>
    <property type="match status" value="1"/>
</dbReference>
<proteinExistence type="predicted"/>
<keyword evidence="4" id="KW-1185">Reference proteome</keyword>
<dbReference type="GO" id="GO:0003729">
    <property type="term" value="F:mRNA binding"/>
    <property type="evidence" value="ECO:0007669"/>
    <property type="project" value="UniProtKB-ARBA"/>
</dbReference>
<dbReference type="EMBL" id="KE344347">
    <property type="protein sequence ID" value="EXB57553.1"/>
    <property type="molecule type" value="Genomic_DNA"/>
</dbReference>
<dbReference type="InterPro" id="IPR046960">
    <property type="entry name" value="PPR_At4g14850-like_plant"/>
</dbReference>
<dbReference type="FunFam" id="1.25.40.10:FF:000427">
    <property type="entry name" value="Pentatricopeptide repeat-containing protein chloroplastic"/>
    <property type="match status" value="1"/>
</dbReference>
<dbReference type="KEGG" id="mnt:21405469"/>
<dbReference type="SUPFAM" id="SSF48452">
    <property type="entry name" value="TPR-like"/>
    <property type="match status" value="1"/>
</dbReference>
<evidence type="ECO:0000256" key="2">
    <source>
        <dbReference type="PROSITE-ProRule" id="PRU00708"/>
    </source>
</evidence>
<dbReference type="InterPro" id="IPR011990">
    <property type="entry name" value="TPR-like_helical_dom_sf"/>
</dbReference>
<feature type="repeat" description="PPR" evidence="2">
    <location>
        <begin position="410"/>
        <end position="444"/>
    </location>
</feature>
<dbReference type="Pfam" id="PF01535">
    <property type="entry name" value="PPR"/>
    <property type="match status" value="7"/>
</dbReference>
<sequence length="613" mass="69236">MLLRFPPNPKNKPFLSSPSLFKLFVHTSKITPSSSPTHLNNLLNNTIQTKNLKHASEIHAQLITNGYISLPFLFNNLLNSYAQCGHIRRSLLLFSAARGIPKNVVAWTTLVTRLYHSHEPFEALSLFSQMISSAHVLPNHFTFSAALPACADTEIAVHGEQLHSLIWKLGFETHVFVCSALLDMYGKCGDVISARKVFDKMPERNRVSWNTMIVRLLRNGFYERAVEFFMEFSRESSVCPDQVSFSSVLSACANIGAVEFGRQVHGVILKHGLEMLVYVENSLMDMYLKCGLFDHALKLFRIMGDADRDIVTWNIMINGCVTNRNFENACNYFWAMRREGIRPDEASYSSVLGASACLAALDQGTMIHEQIIKSGFMRILCVANSLIKMYSRCGNLNDAYCVFEENEDRNVVCWTAMIAAYQQHGCANQVFESFRAMLGDGIKPNYITFVSVLSACSHAGLVEEGFEYFNSMTEMHGIIPGHEHYACMVDLLSRAGRLDEARRFIESMPIRPNSSSWGALLGACKDHNNLEMGRQVAEKLFCLEPNNPGNYVQLCNMYTNNGRLKEADDVRRLMGLNRVRKEPGCSWIDIKNKTIVFTAHDKSHSRTDEISRY</sequence>
<evidence type="ECO:0000313" key="4">
    <source>
        <dbReference type="Proteomes" id="UP000030645"/>
    </source>
</evidence>
<feature type="repeat" description="PPR" evidence="2">
    <location>
        <begin position="174"/>
        <end position="204"/>
    </location>
</feature>
<evidence type="ECO:0000256" key="1">
    <source>
        <dbReference type="ARBA" id="ARBA00022737"/>
    </source>
</evidence>
<gene>
    <name evidence="3" type="ORF">L484_022659</name>
</gene>
<protein>
    <recommendedName>
        <fullName evidence="5">Pentatricopeptide repeat-containing protein</fullName>
    </recommendedName>
</protein>
<dbReference type="FunFam" id="1.25.40.10:FF:000090">
    <property type="entry name" value="Pentatricopeptide repeat-containing protein, chloroplastic"/>
    <property type="match status" value="1"/>
</dbReference>
<accession>W9R5Q6</accession>
<dbReference type="Gene3D" id="1.25.40.10">
    <property type="entry name" value="Tetratricopeptide repeat domain"/>
    <property type="match status" value="4"/>
</dbReference>
<dbReference type="GO" id="GO:0009451">
    <property type="term" value="P:RNA modification"/>
    <property type="evidence" value="ECO:0007669"/>
    <property type="project" value="InterPro"/>
</dbReference>
<feature type="repeat" description="PPR" evidence="2">
    <location>
        <begin position="205"/>
        <end position="240"/>
    </location>
</feature>
<name>W9R5Q6_9ROSA</name>
<dbReference type="PANTHER" id="PTHR47926">
    <property type="entry name" value="PENTATRICOPEPTIDE REPEAT-CONTAINING PROTEIN"/>
    <property type="match status" value="1"/>
</dbReference>
<evidence type="ECO:0000313" key="3">
    <source>
        <dbReference type="EMBL" id="EXB57553.1"/>
    </source>
</evidence>
<dbReference type="Pfam" id="PF13041">
    <property type="entry name" value="PPR_2"/>
    <property type="match status" value="2"/>
</dbReference>
<dbReference type="Proteomes" id="UP000030645">
    <property type="component" value="Unassembled WGS sequence"/>
</dbReference>
<evidence type="ECO:0008006" key="5">
    <source>
        <dbReference type="Google" id="ProtNLM"/>
    </source>
</evidence>
<dbReference type="PROSITE" id="PS51375">
    <property type="entry name" value="PPR"/>
    <property type="match status" value="4"/>
</dbReference>
<reference evidence="4" key="1">
    <citation type="submission" date="2013-01" db="EMBL/GenBank/DDBJ databases">
        <title>Draft Genome Sequence of a Mulberry Tree, Morus notabilis C.K. Schneid.</title>
        <authorList>
            <person name="He N."/>
            <person name="Zhao S."/>
        </authorList>
    </citation>
    <scope>NUCLEOTIDE SEQUENCE</scope>
</reference>
<feature type="repeat" description="PPR" evidence="2">
    <location>
        <begin position="309"/>
        <end position="343"/>
    </location>
</feature>
<keyword evidence="1" id="KW-0677">Repeat</keyword>
<dbReference type="InterPro" id="IPR002885">
    <property type="entry name" value="PPR_rpt"/>
</dbReference>
<dbReference type="eggNOG" id="KOG4197">
    <property type="taxonomic scope" value="Eukaryota"/>
</dbReference>
<dbReference type="NCBIfam" id="TIGR00756">
    <property type="entry name" value="PPR"/>
    <property type="match status" value="4"/>
</dbReference>
<dbReference type="AlphaFoldDB" id="W9R5Q6"/>